<accession>A0ABU8F1I9</accession>
<proteinExistence type="predicted"/>
<keyword evidence="2" id="KW-1185">Reference proteome</keyword>
<evidence type="ECO:0000313" key="1">
    <source>
        <dbReference type="EMBL" id="MEI4768878.1"/>
    </source>
</evidence>
<dbReference type="RefSeq" id="WP_336496429.1">
    <property type="nucleotide sequence ID" value="NZ_JBAWSY010000002.1"/>
</dbReference>
<organism evidence="1 2">
    <name type="scientific">Psychrobacillus mangrovi</name>
    <dbReference type="NCBI Taxonomy" id="3117745"/>
    <lineage>
        <taxon>Bacteria</taxon>
        <taxon>Bacillati</taxon>
        <taxon>Bacillota</taxon>
        <taxon>Bacilli</taxon>
        <taxon>Bacillales</taxon>
        <taxon>Bacillaceae</taxon>
        <taxon>Psychrobacillus</taxon>
    </lineage>
</organism>
<comment type="caution">
    <text evidence="1">The sequence shown here is derived from an EMBL/GenBank/DDBJ whole genome shotgun (WGS) entry which is preliminary data.</text>
</comment>
<evidence type="ECO:0000313" key="2">
    <source>
        <dbReference type="Proteomes" id="UP001364890"/>
    </source>
</evidence>
<name>A0ABU8F1I9_9BACI</name>
<dbReference type="Proteomes" id="UP001364890">
    <property type="component" value="Unassembled WGS sequence"/>
</dbReference>
<sequence length="146" mass="16894">MKTFKMISIDLIREDEVVSIPLEDGIVINQENTSRSWILELFIDKKYENIFQELQSTNELLNVQVIISYPENEPANFEVVTYSVKEIGQHISVLLKGTLKHGRRKYAESLLSELIQEGLTGEELLAKFEKDMKIRPNLKKDQIKKG</sequence>
<dbReference type="EMBL" id="JBAWSY010000002">
    <property type="protein sequence ID" value="MEI4768878.1"/>
    <property type="molecule type" value="Genomic_DNA"/>
</dbReference>
<dbReference type="InterPro" id="IPR025573">
    <property type="entry name" value="YwpF"/>
</dbReference>
<dbReference type="Pfam" id="PF14183">
    <property type="entry name" value="YwpF"/>
    <property type="match status" value="1"/>
</dbReference>
<protein>
    <submittedName>
        <fullName evidence="1">YwpF family protein</fullName>
    </submittedName>
</protein>
<reference evidence="1 2" key="1">
    <citation type="submission" date="2024-01" db="EMBL/GenBank/DDBJ databases">
        <title>Seven novel Bacillus-like species.</title>
        <authorList>
            <person name="Liu G."/>
        </authorList>
    </citation>
    <scope>NUCLEOTIDE SEQUENCE [LARGE SCALE GENOMIC DNA]</scope>
    <source>
        <strain evidence="1 2">FJAT-51614</strain>
    </source>
</reference>
<gene>
    <name evidence="1" type="ORF">WAX74_04295</name>
</gene>